<dbReference type="AlphaFoldDB" id="A0A2S4KZ91"/>
<feature type="signal peptide" evidence="1">
    <location>
        <begin position="1"/>
        <end position="21"/>
    </location>
</feature>
<sequence>MLLTNVLSVVALGAATVLADGKAIMAAMNTIKADTAHLGATVASWRGDLLGVLAIAGESFGLLDDLKKGSRTADRSAPLTQDEALAIATVTADLATEVNKTLSAIIVAKPRFDRLLIVSPIILINLEAQQKATADFSAKVVAKVPKDLQAIAQSLIQPINDAFKKAIARYQIRL</sequence>
<feature type="chain" id="PRO_5015745184" description="Antigenic cell wall galactomannoprotein" evidence="1">
    <location>
        <begin position="22"/>
        <end position="174"/>
    </location>
</feature>
<dbReference type="EMBL" id="PKSG01000435">
    <property type="protein sequence ID" value="POR35510.1"/>
    <property type="molecule type" value="Genomic_DNA"/>
</dbReference>
<proteinExistence type="predicted"/>
<dbReference type="PANTHER" id="PTHR38123">
    <property type="entry name" value="CELL WALL SERINE-THREONINE-RICH GALACTOMANNOPROTEIN MP1 (AFU_ORTHOLOGUE AFUA_4G03240)"/>
    <property type="match status" value="1"/>
</dbReference>
<reference evidence="2 3" key="1">
    <citation type="submission" date="2018-01" db="EMBL/GenBank/DDBJ databases">
        <title>Harnessing the power of phylogenomics to disentangle the directionality and signatures of interkingdom host jumping in the parasitic fungal genus Tolypocladium.</title>
        <authorList>
            <person name="Quandt C.A."/>
            <person name="Patterson W."/>
            <person name="Spatafora J.W."/>
        </authorList>
    </citation>
    <scope>NUCLEOTIDE SEQUENCE [LARGE SCALE GENOMIC DNA]</scope>
    <source>
        <strain evidence="2 3">NRBC 100945</strain>
    </source>
</reference>
<dbReference type="Gene3D" id="1.20.1280.140">
    <property type="match status" value="1"/>
</dbReference>
<dbReference type="InterPro" id="IPR021054">
    <property type="entry name" value="Cell_wall_mannoprotein_1"/>
</dbReference>
<dbReference type="Pfam" id="PF12296">
    <property type="entry name" value="HsbA"/>
    <property type="match status" value="1"/>
</dbReference>
<dbReference type="GO" id="GO:0005576">
    <property type="term" value="C:extracellular region"/>
    <property type="evidence" value="ECO:0007669"/>
    <property type="project" value="TreeGrafter"/>
</dbReference>
<evidence type="ECO:0000313" key="2">
    <source>
        <dbReference type="EMBL" id="POR35510.1"/>
    </source>
</evidence>
<evidence type="ECO:0000313" key="3">
    <source>
        <dbReference type="Proteomes" id="UP000237481"/>
    </source>
</evidence>
<keyword evidence="3" id="KW-1185">Reference proteome</keyword>
<dbReference type="Proteomes" id="UP000237481">
    <property type="component" value="Unassembled WGS sequence"/>
</dbReference>
<accession>A0A2S4KZ91</accession>
<organism evidence="2 3">
    <name type="scientific">Tolypocladium paradoxum</name>
    <dbReference type="NCBI Taxonomy" id="94208"/>
    <lineage>
        <taxon>Eukaryota</taxon>
        <taxon>Fungi</taxon>
        <taxon>Dikarya</taxon>
        <taxon>Ascomycota</taxon>
        <taxon>Pezizomycotina</taxon>
        <taxon>Sordariomycetes</taxon>
        <taxon>Hypocreomycetidae</taxon>
        <taxon>Hypocreales</taxon>
        <taxon>Ophiocordycipitaceae</taxon>
        <taxon>Tolypocladium</taxon>
    </lineage>
</organism>
<keyword evidence="1" id="KW-0732">Signal</keyword>
<protein>
    <recommendedName>
        <fullName evidence="4">Antigenic cell wall galactomannoprotein</fullName>
    </recommendedName>
</protein>
<name>A0A2S4KZ91_9HYPO</name>
<evidence type="ECO:0008006" key="4">
    <source>
        <dbReference type="Google" id="ProtNLM"/>
    </source>
</evidence>
<comment type="caution">
    <text evidence="2">The sequence shown here is derived from an EMBL/GenBank/DDBJ whole genome shotgun (WGS) entry which is preliminary data.</text>
</comment>
<dbReference type="OrthoDB" id="2422134at2759"/>
<dbReference type="PANTHER" id="PTHR38123:SF4">
    <property type="entry name" value="CELL WALL GALACTOMANNOPROTEIN, PUTATIVE (AFU_ORTHOLOGUE AFUA_4G00870)-RELATED"/>
    <property type="match status" value="1"/>
</dbReference>
<evidence type="ECO:0000256" key="1">
    <source>
        <dbReference type="SAM" id="SignalP"/>
    </source>
</evidence>
<gene>
    <name evidence="2" type="ORF">TPAR_04291</name>
</gene>